<accession>A0A7Y3RMS2</accession>
<dbReference type="Pfam" id="PF01406">
    <property type="entry name" value="tRNA-synt_1e"/>
    <property type="match status" value="1"/>
</dbReference>
<name>A0A7Y3RMS2_9PROT</name>
<dbReference type="Pfam" id="PF09190">
    <property type="entry name" value="DALR_2"/>
    <property type="match status" value="1"/>
</dbReference>
<reference evidence="14 15" key="1">
    <citation type="submission" date="2020-05" db="EMBL/GenBank/DDBJ databases">
        <title>Parvularcula mediterraneae sp. nov., isolated from polypropylene straw from shallow seawater of the seashore of Laganas in Zakynthos island, Greece.</title>
        <authorList>
            <person name="Szabo I."/>
            <person name="Al-Omari J."/>
            <person name="Rado J."/>
            <person name="Szerdahelyi G.S."/>
        </authorList>
    </citation>
    <scope>NUCLEOTIDE SEQUENCE [LARGE SCALE GENOMIC DNA]</scope>
    <source>
        <strain evidence="14 15">ZS-1/3</strain>
    </source>
</reference>
<dbReference type="InterPro" id="IPR014729">
    <property type="entry name" value="Rossmann-like_a/b/a_fold"/>
</dbReference>
<dbReference type="PRINTS" id="PR00983">
    <property type="entry name" value="TRNASYNTHCYS"/>
</dbReference>
<proteinExistence type="inferred from homology"/>
<keyword evidence="11 12" id="KW-0030">Aminoacyl-tRNA synthetase</keyword>
<dbReference type="CDD" id="cd00672">
    <property type="entry name" value="CysRS_core"/>
    <property type="match status" value="1"/>
</dbReference>
<dbReference type="InterPro" id="IPR015803">
    <property type="entry name" value="Cys-tRNA-ligase"/>
</dbReference>
<comment type="subunit">
    <text evidence="3 12">Monomer.</text>
</comment>
<dbReference type="GO" id="GO:0005524">
    <property type="term" value="F:ATP binding"/>
    <property type="evidence" value="ECO:0007669"/>
    <property type="project" value="UniProtKB-UniRule"/>
</dbReference>
<dbReference type="Gene3D" id="3.40.50.620">
    <property type="entry name" value="HUPs"/>
    <property type="match status" value="1"/>
</dbReference>
<dbReference type="InterPro" id="IPR015273">
    <property type="entry name" value="Cys-tRNA-synt_Ia_DALR"/>
</dbReference>
<feature type="short sequence motif" description="'KMSKS' region" evidence="12">
    <location>
        <begin position="278"/>
        <end position="282"/>
    </location>
</feature>
<feature type="binding site" evidence="12">
    <location>
        <position position="243"/>
    </location>
    <ligand>
        <name>Zn(2+)</name>
        <dbReference type="ChEBI" id="CHEBI:29105"/>
    </ligand>
</feature>
<protein>
    <recommendedName>
        <fullName evidence="12">Cysteine--tRNA ligase</fullName>
        <ecNumber evidence="12">6.1.1.16</ecNumber>
    </recommendedName>
    <alternativeName>
        <fullName evidence="12">Cysteinyl-tRNA synthetase</fullName>
        <shortName evidence="12">CysRS</shortName>
    </alternativeName>
</protein>
<keyword evidence="7 12" id="KW-0547">Nucleotide-binding</keyword>
<feature type="domain" description="Cysteinyl-tRNA synthetase class Ia DALR" evidence="13">
    <location>
        <begin position="346"/>
        <end position="400"/>
    </location>
</feature>
<dbReference type="InterPro" id="IPR032678">
    <property type="entry name" value="tRNA-synt_1_cat_dom"/>
</dbReference>
<dbReference type="Pfam" id="PF23493">
    <property type="entry name" value="CysS_C"/>
    <property type="match status" value="1"/>
</dbReference>
<dbReference type="InterPro" id="IPR024909">
    <property type="entry name" value="Cys-tRNA/MSH_ligase"/>
</dbReference>
<evidence type="ECO:0000313" key="15">
    <source>
        <dbReference type="Proteomes" id="UP000536835"/>
    </source>
</evidence>
<dbReference type="AlphaFoldDB" id="A0A7Y3RMS2"/>
<evidence type="ECO:0000256" key="4">
    <source>
        <dbReference type="ARBA" id="ARBA00022490"/>
    </source>
</evidence>
<comment type="subcellular location">
    <subcellularLocation>
        <location evidence="1 12">Cytoplasm</location>
    </subcellularLocation>
</comment>
<evidence type="ECO:0000313" key="14">
    <source>
        <dbReference type="EMBL" id="NNU16953.1"/>
    </source>
</evidence>
<keyword evidence="8 12" id="KW-0862">Zinc</keyword>
<feature type="binding site" evidence="12">
    <location>
        <position position="31"/>
    </location>
    <ligand>
        <name>Zn(2+)</name>
        <dbReference type="ChEBI" id="CHEBI:29105"/>
    </ligand>
</feature>
<dbReference type="HAMAP" id="MF_00041">
    <property type="entry name" value="Cys_tRNA_synth"/>
    <property type="match status" value="1"/>
</dbReference>
<dbReference type="EMBL" id="JABFCX010000003">
    <property type="protein sequence ID" value="NNU16953.1"/>
    <property type="molecule type" value="Genomic_DNA"/>
</dbReference>
<keyword evidence="15" id="KW-1185">Reference proteome</keyword>
<evidence type="ECO:0000256" key="6">
    <source>
        <dbReference type="ARBA" id="ARBA00022723"/>
    </source>
</evidence>
<evidence type="ECO:0000256" key="8">
    <source>
        <dbReference type="ARBA" id="ARBA00022833"/>
    </source>
</evidence>
<feature type="binding site" evidence="12">
    <location>
        <position position="218"/>
    </location>
    <ligand>
        <name>Zn(2+)</name>
        <dbReference type="ChEBI" id="CHEBI:29105"/>
    </ligand>
</feature>
<organism evidence="14 15">
    <name type="scientific">Parvularcula mediterranea</name>
    <dbReference type="NCBI Taxonomy" id="2732508"/>
    <lineage>
        <taxon>Bacteria</taxon>
        <taxon>Pseudomonadati</taxon>
        <taxon>Pseudomonadota</taxon>
        <taxon>Alphaproteobacteria</taxon>
        <taxon>Parvularculales</taxon>
        <taxon>Parvularculaceae</taxon>
        <taxon>Parvularcula</taxon>
    </lineage>
</organism>
<evidence type="ECO:0000256" key="11">
    <source>
        <dbReference type="ARBA" id="ARBA00023146"/>
    </source>
</evidence>
<evidence type="ECO:0000256" key="1">
    <source>
        <dbReference type="ARBA" id="ARBA00004496"/>
    </source>
</evidence>
<feature type="short sequence motif" description="'HIGH' region" evidence="12">
    <location>
        <begin position="33"/>
        <end position="43"/>
    </location>
</feature>
<dbReference type="GO" id="GO:0006423">
    <property type="term" value="P:cysteinyl-tRNA aminoacylation"/>
    <property type="evidence" value="ECO:0007669"/>
    <property type="project" value="UniProtKB-UniRule"/>
</dbReference>
<dbReference type="InterPro" id="IPR056411">
    <property type="entry name" value="CysS_C"/>
</dbReference>
<evidence type="ECO:0000256" key="5">
    <source>
        <dbReference type="ARBA" id="ARBA00022598"/>
    </source>
</evidence>
<keyword evidence="9 12" id="KW-0067">ATP-binding</keyword>
<evidence type="ECO:0000256" key="12">
    <source>
        <dbReference type="HAMAP-Rule" id="MF_00041"/>
    </source>
</evidence>
<keyword evidence="10 12" id="KW-0648">Protein biosynthesis</keyword>
<dbReference type="GO" id="GO:0008270">
    <property type="term" value="F:zinc ion binding"/>
    <property type="evidence" value="ECO:0007669"/>
    <property type="project" value="UniProtKB-UniRule"/>
</dbReference>
<dbReference type="SUPFAM" id="SSF52374">
    <property type="entry name" value="Nucleotidylyl transferase"/>
    <property type="match status" value="1"/>
</dbReference>
<keyword evidence="5 12" id="KW-0436">Ligase</keyword>
<dbReference type="SUPFAM" id="SSF47323">
    <property type="entry name" value="Anticodon-binding domain of a subclass of class I aminoacyl-tRNA synthetases"/>
    <property type="match status" value="1"/>
</dbReference>
<dbReference type="GO" id="GO:0004817">
    <property type="term" value="F:cysteine-tRNA ligase activity"/>
    <property type="evidence" value="ECO:0007669"/>
    <property type="project" value="UniProtKB-UniRule"/>
</dbReference>
<comment type="caution">
    <text evidence="14">The sequence shown here is derived from an EMBL/GenBank/DDBJ whole genome shotgun (WGS) entry which is preliminary data.</text>
</comment>
<comment type="catalytic activity">
    <reaction evidence="12">
        <text>tRNA(Cys) + L-cysteine + ATP = L-cysteinyl-tRNA(Cys) + AMP + diphosphate</text>
        <dbReference type="Rhea" id="RHEA:17773"/>
        <dbReference type="Rhea" id="RHEA-COMP:9661"/>
        <dbReference type="Rhea" id="RHEA-COMP:9679"/>
        <dbReference type="ChEBI" id="CHEBI:30616"/>
        <dbReference type="ChEBI" id="CHEBI:33019"/>
        <dbReference type="ChEBI" id="CHEBI:35235"/>
        <dbReference type="ChEBI" id="CHEBI:78442"/>
        <dbReference type="ChEBI" id="CHEBI:78517"/>
        <dbReference type="ChEBI" id="CHEBI:456215"/>
        <dbReference type="EC" id="6.1.1.16"/>
    </reaction>
</comment>
<dbReference type="GO" id="GO:0005829">
    <property type="term" value="C:cytosol"/>
    <property type="evidence" value="ECO:0007669"/>
    <property type="project" value="TreeGrafter"/>
</dbReference>
<evidence type="ECO:0000259" key="13">
    <source>
        <dbReference type="SMART" id="SM00840"/>
    </source>
</evidence>
<evidence type="ECO:0000256" key="10">
    <source>
        <dbReference type="ARBA" id="ARBA00022917"/>
    </source>
</evidence>
<keyword evidence="6 12" id="KW-0479">Metal-binding</keyword>
<feature type="binding site" evidence="12">
    <location>
        <position position="281"/>
    </location>
    <ligand>
        <name>ATP</name>
        <dbReference type="ChEBI" id="CHEBI:30616"/>
    </ligand>
</feature>
<feature type="binding site" evidence="12">
    <location>
        <position position="247"/>
    </location>
    <ligand>
        <name>Zn(2+)</name>
        <dbReference type="ChEBI" id="CHEBI:29105"/>
    </ligand>
</feature>
<sequence length="456" mass="49222">MTKEIAITDTYQGGKVPFRPGNPDAIRVYCCGPTVYSAPHIGNARAGVVADQMVRLLREVYGREAVTYARNLTDIDDKIIKTAAEEGVEIEVVTARATAAYLADLDALGCARPDLMPRATENIEPMIAMMQRLLESGHAYAEQGHVLFSTEAFEDYGKLSRLDQDALIAGARVEVAPYKKAPTDFVLWKPAKEGEPGWDTPDDWGLGGKGRPGWHLECSAMIEAGLGAPIDLHLGGNDLRFPHHENEIAQSCCSADLGGVPLARHWMHNGMLRMGEDKMSKSLGNIVTPGELLEDWHGEVLRMALLSAQYRQPLEWSEELLAASKTQLDKFYRAAGDAEPGEVSSSVLGAMCDDLNTPAAFAAMHELREQAQAGNAEAASGLRAAGQLLGLMNETADAWAKGGASDDDARIDALLVERAEARAAKNFARSDEIRDQLAAEGIVIEDGAGGATWRRA</sequence>
<comment type="similarity">
    <text evidence="2 12">Belongs to the class-I aminoacyl-tRNA synthetase family.</text>
</comment>
<dbReference type="PANTHER" id="PTHR10890:SF3">
    <property type="entry name" value="CYSTEINE--TRNA LIGASE, CYTOPLASMIC"/>
    <property type="match status" value="1"/>
</dbReference>
<keyword evidence="4 12" id="KW-0963">Cytoplasm</keyword>
<dbReference type="NCBIfam" id="TIGR00435">
    <property type="entry name" value="cysS"/>
    <property type="match status" value="1"/>
</dbReference>
<evidence type="ECO:0000256" key="7">
    <source>
        <dbReference type="ARBA" id="ARBA00022741"/>
    </source>
</evidence>
<evidence type="ECO:0000256" key="3">
    <source>
        <dbReference type="ARBA" id="ARBA00011245"/>
    </source>
</evidence>
<evidence type="ECO:0000256" key="2">
    <source>
        <dbReference type="ARBA" id="ARBA00005594"/>
    </source>
</evidence>
<gene>
    <name evidence="12" type="primary">cysS</name>
    <name evidence="14" type="ORF">HK107_11545</name>
</gene>
<dbReference type="Gene3D" id="1.20.120.640">
    <property type="entry name" value="Anticodon-binding domain of a subclass of class I aminoacyl-tRNA synthetases"/>
    <property type="match status" value="1"/>
</dbReference>
<evidence type="ECO:0000256" key="9">
    <source>
        <dbReference type="ARBA" id="ARBA00022840"/>
    </source>
</evidence>
<dbReference type="InterPro" id="IPR009080">
    <property type="entry name" value="tRNAsynth_Ia_anticodon-bd"/>
</dbReference>
<dbReference type="EC" id="6.1.1.16" evidence="12"/>
<comment type="cofactor">
    <cofactor evidence="12">
        <name>Zn(2+)</name>
        <dbReference type="ChEBI" id="CHEBI:29105"/>
    </cofactor>
    <text evidence="12">Binds 1 zinc ion per subunit.</text>
</comment>
<dbReference type="Proteomes" id="UP000536835">
    <property type="component" value="Unassembled WGS sequence"/>
</dbReference>
<dbReference type="PANTHER" id="PTHR10890">
    <property type="entry name" value="CYSTEINYL-TRNA SYNTHETASE"/>
    <property type="match status" value="1"/>
</dbReference>
<dbReference type="SMART" id="SM00840">
    <property type="entry name" value="DALR_2"/>
    <property type="match status" value="1"/>
</dbReference>